<proteinExistence type="inferred from homology"/>
<keyword evidence="3 12" id="KW-0812">Transmembrane</keyword>
<feature type="repeat" description="ANK" evidence="11">
    <location>
        <begin position="174"/>
        <end position="206"/>
    </location>
</feature>
<dbReference type="GO" id="GO:0019706">
    <property type="term" value="F:protein-cysteine S-palmitoyltransferase activity"/>
    <property type="evidence" value="ECO:0007669"/>
    <property type="project" value="UniProtKB-EC"/>
</dbReference>
<name>A0A8H7BRI1_9FUNG</name>
<dbReference type="PROSITE" id="PS50297">
    <property type="entry name" value="ANK_REP_REGION"/>
    <property type="match status" value="4"/>
</dbReference>
<dbReference type="SUPFAM" id="SSF48403">
    <property type="entry name" value="Ankyrin repeat"/>
    <property type="match status" value="1"/>
</dbReference>
<dbReference type="Pfam" id="PF00023">
    <property type="entry name" value="Ank"/>
    <property type="match status" value="1"/>
</dbReference>
<dbReference type="AlphaFoldDB" id="A0A8H7BRI1"/>
<organism evidence="15 16">
    <name type="scientific">Apophysomyces ossiformis</name>
    <dbReference type="NCBI Taxonomy" id="679940"/>
    <lineage>
        <taxon>Eukaryota</taxon>
        <taxon>Fungi</taxon>
        <taxon>Fungi incertae sedis</taxon>
        <taxon>Mucoromycota</taxon>
        <taxon>Mucoromycotina</taxon>
        <taxon>Mucoromycetes</taxon>
        <taxon>Mucorales</taxon>
        <taxon>Mucorineae</taxon>
        <taxon>Mucoraceae</taxon>
        <taxon>Apophysomyces</taxon>
    </lineage>
</organism>
<reference evidence="15" key="1">
    <citation type="submission" date="2020-01" db="EMBL/GenBank/DDBJ databases">
        <title>Genome Sequencing of Three Apophysomyces-Like Fungal Strains Confirms a Novel Fungal Genus in the Mucoromycota with divergent Burkholderia-like Endosymbiotic Bacteria.</title>
        <authorList>
            <person name="Stajich J.E."/>
            <person name="Macias A.M."/>
            <person name="Carter-House D."/>
            <person name="Lovett B."/>
            <person name="Kasson L.R."/>
            <person name="Berry K."/>
            <person name="Grigoriev I."/>
            <person name="Chang Y."/>
            <person name="Spatafora J."/>
            <person name="Kasson M.T."/>
        </authorList>
    </citation>
    <scope>NUCLEOTIDE SEQUENCE</scope>
    <source>
        <strain evidence="15">NRRL A-21654</strain>
    </source>
</reference>
<dbReference type="InterPro" id="IPR036770">
    <property type="entry name" value="Ankyrin_rpt-contain_sf"/>
</dbReference>
<dbReference type="Gene3D" id="1.25.40.20">
    <property type="entry name" value="Ankyrin repeat-containing domain"/>
    <property type="match status" value="1"/>
</dbReference>
<feature type="repeat" description="ANK" evidence="11">
    <location>
        <begin position="241"/>
        <end position="273"/>
    </location>
</feature>
<evidence type="ECO:0000259" key="14">
    <source>
        <dbReference type="Pfam" id="PF01529"/>
    </source>
</evidence>
<protein>
    <recommendedName>
        <fullName evidence="12">Palmitoyltransferase</fullName>
        <ecNumber evidence="12">2.3.1.225</ecNumber>
    </recommendedName>
</protein>
<dbReference type="OrthoDB" id="6781668at2759"/>
<dbReference type="PROSITE" id="PS50088">
    <property type="entry name" value="ANK_REPEAT"/>
    <property type="match status" value="4"/>
</dbReference>
<dbReference type="PANTHER" id="PTHR24161">
    <property type="entry name" value="ANK_REP_REGION DOMAIN-CONTAINING PROTEIN-RELATED"/>
    <property type="match status" value="1"/>
</dbReference>
<keyword evidence="12" id="KW-0012">Acyltransferase</keyword>
<evidence type="ECO:0000256" key="7">
    <source>
        <dbReference type="ARBA" id="ARBA00023136"/>
    </source>
</evidence>
<comment type="domain">
    <text evidence="12">The DHHC domain is required for palmitoyltransferase activity.</text>
</comment>
<evidence type="ECO:0000256" key="2">
    <source>
        <dbReference type="ARBA" id="ARBA00010104"/>
    </source>
</evidence>
<evidence type="ECO:0000313" key="15">
    <source>
        <dbReference type="EMBL" id="KAF7730664.1"/>
    </source>
</evidence>
<accession>A0A8H7BRI1</accession>
<feature type="compositionally biased region" description="Polar residues" evidence="13">
    <location>
        <begin position="22"/>
        <end position="38"/>
    </location>
</feature>
<keyword evidence="7 12" id="KW-0472">Membrane</keyword>
<dbReference type="Pfam" id="PF01529">
    <property type="entry name" value="DHHC"/>
    <property type="match status" value="1"/>
</dbReference>
<keyword evidence="4" id="KW-0677">Repeat</keyword>
<evidence type="ECO:0000256" key="1">
    <source>
        <dbReference type="ARBA" id="ARBA00004141"/>
    </source>
</evidence>
<evidence type="ECO:0000256" key="3">
    <source>
        <dbReference type="ARBA" id="ARBA00022692"/>
    </source>
</evidence>
<dbReference type="Pfam" id="PF12796">
    <property type="entry name" value="Ank_2"/>
    <property type="match status" value="2"/>
</dbReference>
<evidence type="ECO:0000313" key="16">
    <source>
        <dbReference type="Proteomes" id="UP000605846"/>
    </source>
</evidence>
<dbReference type="InterPro" id="IPR002110">
    <property type="entry name" value="Ankyrin_rpt"/>
</dbReference>
<comment type="subcellular location">
    <subcellularLocation>
        <location evidence="1">Membrane</location>
        <topology evidence="1">Multi-pass membrane protein</topology>
    </subcellularLocation>
</comment>
<gene>
    <name evidence="15" type="primary">AKR1</name>
    <name evidence="15" type="ORF">EC973_001613</name>
</gene>
<comment type="similarity">
    <text evidence="2">Belongs to the DHHC palmitoyltransferase family. AKR/ZDHHC17 subfamily.</text>
</comment>
<evidence type="ECO:0000256" key="11">
    <source>
        <dbReference type="PROSITE-ProRule" id="PRU00023"/>
    </source>
</evidence>
<dbReference type="SMART" id="SM00248">
    <property type="entry name" value="ANK"/>
    <property type="match status" value="5"/>
</dbReference>
<dbReference type="Proteomes" id="UP000605846">
    <property type="component" value="Unassembled WGS sequence"/>
</dbReference>
<sequence>MSIDDQQQGNKQRQLPEKGASLQASTGQPQSGQPTTAIASDHAAAEFKAEDNDGTNDPSFRDKNRIAVTIFKAAHQGSFHSIRHLLDSKKATANDVDEQGATPLHYAAIGNHDVCVKYLIDRGAQVDAPAGELQATPLHWAASLFDELEKRKGNIASVHRLIKEGADPMLKDGQGYNALHLAVHSSQAMLVLYLLSLGMDIDAADGVGGHTPLMWAAYQGQALTVDLLLRFGASVRAVDESLLTPLHWAVVKGNKMCIRKMLEYGADATAKNNTGKTVMDFVEEKKLNHVWNRAVLEFDVFAEGKPDQEPRIGTYPGSQGRKMSKRKINTIIYILPFIVLGLAFKTLAIFPWYAGLPLALLEFMGMHVGIVKYLITVPSHDGLWRTPYFSSVFQASAFWVLLTWAFILVPAMYSFYTAVMADPGFIDNKLPKEAQRAAILELVEEHTLDIRHFCVTCLIKKPLRSKHCKICNRCVARFDHHCPWIFNCIGVRNHRQFMIFLFYMVAAIICFIILTVEYFRIDTPELVHILPIISFTQEGTCFLGPTVCGYFARDTWTLSLALWTCLQLSWSVFLLFVQAYQIAVATTTNESANSHRYSYMNKGGGMMAQVASGPAGGTVGSNGPDIPAGHGHAHAHGHAHGHAGGFCPCLQLVAGARALHKTRSRQSVGSGGNPFDRGCIMNCIDFWVDSNEKGPGVINWHELYDIRQLNNSSTRRMPSMNV</sequence>
<evidence type="ECO:0000256" key="13">
    <source>
        <dbReference type="SAM" id="MobiDB-lite"/>
    </source>
</evidence>
<feature type="domain" description="Palmitoyltransferase DHHC" evidence="14">
    <location>
        <begin position="450"/>
        <end position="594"/>
    </location>
</feature>
<dbReference type="PROSITE" id="PS50216">
    <property type="entry name" value="DHHC"/>
    <property type="match status" value="1"/>
</dbReference>
<feature type="transmembrane region" description="Helical" evidence="12">
    <location>
        <begin position="397"/>
        <end position="419"/>
    </location>
</feature>
<evidence type="ECO:0000256" key="9">
    <source>
        <dbReference type="ARBA" id="ARBA00023288"/>
    </source>
</evidence>
<dbReference type="EMBL" id="JABAYA010000014">
    <property type="protein sequence ID" value="KAF7730664.1"/>
    <property type="molecule type" value="Genomic_DNA"/>
</dbReference>
<feature type="transmembrane region" description="Helical" evidence="12">
    <location>
        <begin position="560"/>
        <end position="577"/>
    </location>
</feature>
<comment type="caution">
    <text evidence="15">The sequence shown here is derived from an EMBL/GenBank/DDBJ whole genome shotgun (WGS) entry which is preliminary data.</text>
</comment>
<keyword evidence="5 12" id="KW-1133">Transmembrane helix</keyword>
<dbReference type="GO" id="GO:0016020">
    <property type="term" value="C:membrane"/>
    <property type="evidence" value="ECO:0007669"/>
    <property type="project" value="UniProtKB-SubCell"/>
</dbReference>
<evidence type="ECO:0000256" key="4">
    <source>
        <dbReference type="ARBA" id="ARBA00022737"/>
    </source>
</evidence>
<feature type="transmembrane region" description="Helical" evidence="12">
    <location>
        <begin position="331"/>
        <end position="354"/>
    </location>
</feature>
<feature type="compositionally biased region" description="Polar residues" evidence="13">
    <location>
        <begin position="1"/>
        <end position="13"/>
    </location>
</feature>
<keyword evidence="6 11" id="KW-0040">ANK repeat</keyword>
<keyword evidence="9" id="KW-0449">Lipoprotein</keyword>
<evidence type="ECO:0000256" key="10">
    <source>
        <dbReference type="ARBA" id="ARBA00048048"/>
    </source>
</evidence>
<feature type="repeat" description="ANK" evidence="11">
    <location>
        <begin position="208"/>
        <end position="240"/>
    </location>
</feature>
<keyword evidence="8" id="KW-0564">Palmitate</keyword>
<evidence type="ECO:0000256" key="6">
    <source>
        <dbReference type="ARBA" id="ARBA00023043"/>
    </source>
</evidence>
<evidence type="ECO:0000256" key="12">
    <source>
        <dbReference type="RuleBase" id="RU079119"/>
    </source>
</evidence>
<keyword evidence="16" id="KW-1185">Reference proteome</keyword>
<dbReference type="PANTHER" id="PTHR24161:SF85">
    <property type="entry name" value="PALMITOYLTRANSFERASE HIP14"/>
    <property type="match status" value="1"/>
</dbReference>
<feature type="repeat" description="ANK" evidence="11">
    <location>
        <begin position="99"/>
        <end position="131"/>
    </location>
</feature>
<feature type="region of interest" description="Disordered" evidence="13">
    <location>
        <begin position="1"/>
        <end position="61"/>
    </location>
</feature>
<keyword evidence="12 15" id="KW-0808">Transferase</keyword>
<evidence type="ECO:0000256" key="5">
    <source>
        <dbReference type="ARBA" id="ARBA00022989"/>
    </source>
</evidence>
<dbReference type="InterPro" id="IPR001594">
    <property type="entry name" value="Palmitoyltrfase_DHHC"/>
</dbReference>
<evidence type="ECO:0000256" key="8">
    <source>
        <dbReference type="ARBA" id="ARBA00023139"/>
    </source>
</evidence>
<dbReference type="EC" id="2.3.1.225" evidence="12"/>
<comment type="catalytic activity">
    <reaction evidence="10 12">
        <text>L-cysteinyl-[protein] + hexadecanoyl-CoA = S-hexadecanoyl-L-cysteinyl-[protein] + CoA</text>
        <dbReference type="Rhea" id="RHEA:36683"/>
        <dbReference type="Rhea" id="RHEA-COMP:10131"/>
        <dbReference type="Rhea" id="RHEA-COMP:11032"/>
        <dbReference type="ChEBI" id="CHEBI:29950"/>
        <dbReference type="ChEBI" id="CHEBI:57287"/>
        <dbReference type="ChEBI" id="CHEBI:57379"/>
        <dbReference type="ChEBI" id="CHEBI:74151"/>
        <dbReference type="EC" id="2.3.1.225"/>
    </reaction>
</comment>
<feature type="transmembrane region" description="Helical" evidence="12">
    <location>
        <begin position="500"/>
        <end position="521"/>
    </location>
</feature>